<evidence type="ECO:0000313" key="1">
    <source>
        <dbReference type="EMBL" id="KAJ0041473.1"/>
    </source>
</evidence>
<dbReference type="Proteomes" id="UP001163603">
    <property type="component" value="Chromosome 5"/>
</dbReference>
<keyword evidence="2" id="KW-1185">Reference proteome</keyword>
<organism evidence="1 2">
    <name type="scientific">Pistacia integerrima</name>
    <dbReference type="NCBI Taxonomy" id="434235"/>
    <lineage>
        <taxon>Eukaryota</taxon>
        <taxon>Viridiplantae</taxon>
        <taxon>Streptophyta</taxon>
        <taxon>Embryophyta</taxon>
        <taxon>Tracheophyta</taxon>
        <taxon>Spermatophyta</taxon>
        <taxon>Magnoliopsida</taxon>
        <taxon>eudicotyledons</taxon>
        <taxon>Gunneridae</taxon>
        <taxon>Pentapetalae</taxon>
        <taxon>rosids</taxon>
        <taxon>malvids</taxon>
        <taxon>Sapindales</taxon>
        <taxon>Anacardiaceae</taxon>
        <taxon>Pistacia</taxon>
    </lineage>
</organism>
<evidence type="ECO:0000313" key="2">
    <source>
        <dbReference type="Proteomes" id="UP001163603"/>
    </source>
</evidence>
<proteinExistence type="predicted"/>
<accession>A0ACC0YTG8</accession>
<reference evidence="2" key="1">
    <citation type="journal article" date="2023" name="G3 (Bethesda)">
        <title>Genome assembly and association tests identify interacting loci associated with vigor, precocity, and sex in interspecific pistachio rootstocks.</title>
        <authorList>
            <person name="Palmer W."/>
            <person name="Jacygrad E."/>
            <person name="Sagayaradj S."/>
            <person name="Cavanaugh K."/>
            <person name="Han R."/>
            <person name="Bertier L."/>
            <person name="Beede B."/>
            <person name="Kafkas S."/>
            <person name="Golino D."/>
            <person name="Preece J."/>
            <person name="Michelmore R."/>
        </authorList>
    </citation>
    <scope>NUCLEOTIDE SEQUENCE [LARGE SCALE GENOMIC DNA]</scope>
</reference>
<comment type="caution">
    <text evidence="1">The sequence shown here is derived from an EMBL/GenBank/DDBJ whole genome shotgun (WGS) entry which is preliminary data.</text>
</comment>
<gene>
    <name evidence="1" type="ORF">Pint_27164</name>
</gene>
<protein>
    <submittedName>
        <fullName evidence="1">Uncharacterized protein</fullName>
    </submittedName>
</protein>
<name>A0ACC0YTG8_9ROSI</name>
<dbReference type="EMBL" id="CM047740">
    <property type="protein sequence ID" value="KAJ0041473.1"/>
    <property type="molecule type" value="Genomic_DNA"/>
</dbReference>
<sequence length="176" mass="19682">MPIIVQYRMGGWGDNVTLNLDVDAHLYLLNSSSFNSKNITGVFPTGEKIYLMKVDSDGIFRLYSHNLRQNGTSSIEWQSSNNKCAPMGECGFNSYCVLNDQKGECLCVPGFAFVNQGNWTSVTLFKSEDHECKMQRLPLRFGRRDMDGGSNNFTFIKEGIVSSSGDIVPQEEKKGL</sequence>